<dbReference type="InterPro" id="IPR023430">
    <property type="entry name" value="Pept_HybD-like_dom_sf"/>
</dbReference>
<feature type="propeptide" id="PRO_5041026578" evidence="4">
    <location>
        <begin position="1"/>
        <end position="7"/>
    </location>
</feature>
<keyword evidence="2 4" id="KW-0378">Hydrolase</keyword>
<protein>
    <recommendedName>
        <fullName evidence="4">Germination protease</fullName>
        <ecNumber evidence="4">3.4.24.78</ecNumber>
    </recommendedName>
    <alternativeName>
        <fullName evidence="4">GPR endopeptidase</fullName>
    </alternativeName>
    <alternativeName>
        <fullName evidence="4">Germination proteinase</fullName>
    </alternativeName>
    <alternativeName>
        <fullName evidence="4">Spore protease</fullName>
    </alternativeName>
</protein>
<dbReference type="GO" id="GO:0009847">
    <property type="term" value="P:spore germination"/>
    <property type="evidence" value="ECO:0007669"/>
    <property type="project" value="UniProtKB-UniRule"/>
</dbReference>
<accession>A0A975G9T3</accession>
<sequence>MFSIRTDLAVEARELYKEGYAGEIPGVSVEEKNYEGVKVVKVSILNEQGVQAMGKPVGDYITIEAPDLKERDLKLEENVAKILANVIKQITTLSAETNILVVGLGNWNVTPDALGPKVVSDIIITRHLKEIIPDEFGNEISAVSAIAPGVLGITGIETVEIVKGIVDRIKPDILITIDALASRRIERLATTIQIANTGISPGSGIGNMRLAINQESIGIPVIAIGVPTVVDAATIANDTIEYLTNSLIKQTKEDSPFYTVLKNMGSEDKYALIREVLNPYVKDLMVTPKEVDSLIENISSIISKGINMALQPNMTIEEMNQLVH</sequence>
<comment type="catalytic activity">
    <reaction evidence="4">
        <text>Endopeptidase action with P4 Glu or Asp, P1 preferably Glu &gt; Asp, P1' hydrophobic and P2' Ala.</text>
        <dbReference type="EC" id="3.4.24.78"/>
    </reaction>
</comment>
<dbReference type="GO" id="GO:0006508">
    <property type="term" value="P:proteolysis"/>
    <property type="evidence" value="ECO:0007669"/>
    <property type="project" value="UniProtKB-UniRule"/>
</dbReference>
<dbReference type="HAMAP" id="MF_00626">
    <property type="entry name" value="Germination_prot"/>
    <property type="match status" value="1"/>
</dbReference>
<reference evidence="5" key="1">
    <citation type="submission" date="2020-08" db="EMBL/GenBank/DDBJ databases">
        <title>Genomic insights into the carbon and energy metabolism of the first obligate autotrophic acetogenic bacterium Aceticella autotrophica gen. nov., sp. nov.</title>
        <authorList>
            <person name="Toshchakov S.V."/>
            <person name="Elcheninov A.G."/>
            <person name="Kublanov I.V."/>
            <person name="Frolov E.N."/>
            <person name="Lebedinsky A.V."/>
        </authorList>
    </citation>
    <scope>NUCLEOTIDE SEQUENCE</scope>
    <source>
        <strain evidence="5">3443-3Ac</strain>
    </source>
</reference>
<keyword evidence="1 4" id="KW-0645">Protease</keyword>
<name>A0A975G9T3_9THEO</name>
<dbReference type="PIRSF" id="PIRSF019549">
    <property type="entry name" value="Peptidase_A25"/>
    <property type="match status" value="1"/>
</dbReference>
<dbReference type="Gene3D" id="3.40.50.1450">
    <property type="entry name" value="HybD-like"/>
    <property type="match status" value="1"/>
</dbReference>
<proteinExistence type="inferred from homology"/>
<dbReference type="AlphaFoldDB" id="A0A975G9T3"/>
<dbReference type="InterPro" id="IPR005080">
    <property type="entry name" value="Peptidase_A25"/>
</dbReference>
<evidence type="ECO:0000256" key="2">
    <source>
        <dbReference type="ARBA" id="ARBA00022801"/>
    </source>
</evidence>
<dbReference type="Proteomes" id="UP000671913">
    <property type="component" value="Chromosome"/>
</dbReference>
<comment type="PTM">
    <text evidence="4">Autoproteolytically processed. The inactive tetrameric zymogen termed p46 autoprocesses to a smaller form termed p41, which is active only during spore germination.</text>
</comment>
<evidence type="ECO:0000256" key="3">
    <source>
        <dbReference type="ARBA" id="ARBA00023145"/>
    </source>
</evidence>
<dbReference type="KEGG" id="aaut:ACETAC_07605"/>
<evidence type="ECO:0000313" key="5">
    <source>
        <dbReference type="EMBL" id="QSZ26755.1"/>
    </source>
</evidence>
<evidence type="ECO:0000256" key="4">
    <source>
        <dbReference type="HAMAP-Rule" id="MF_00626"/>
    </source>
</evidence>
<dbReference type="RefSeq" id="WP_284679437.1">
    <property type="nucleotide sequence ID" value="NZ_CP060096.1"/>
</dbReference>
<organism evidence="5 6">
    <name type="scientific">Aceticella autotrophica</name>
    <dbReference type="NCBI Taxonomy" id="2755338"/>
    <lineage>
        <taxon>Bacteria</taxon>
        <taxon>Bacillati</taxon>
        <taxon>Bacillota</taxon>
        <taxon>Clostridia</taxon>
        <taxon>Thermoanaerobacterales</taxon>
        <taxon>Thermoanaerobacteraceae</taxon>
        <taxon>Aceticella</taxon>
    </lineage>
</organism>
<evidence type="ECO:0000256" key="1">
    <source>
        <dbReference type="ARBA" id="ARBA00022670"/>
    </source>
</evidence>
<comment type="subunit">
    <text evidence="4">Homotetramer.</text>
</comment>
<dbReference type="EC" id="3.4.24.78" evidence="4"/>
<keyword evidence="6" id="KW-1185">Reference proteome</keyword>
<dbReference type="EMBL" id="CP060096">
    <property type="protein sequence ID" value="QSZ26755.1"/>
    <property type="molecule type" value="Genomic_DNA"/>
</dbReference>
<dbReference type="GO" id="GO:0004222">
    <property type="term" value="F:metalloendopeptidase activity"/>
    <property type="evidence" value="ECO:0007669"/>
    <property type="project" value="UniProtKB-UniRule"/>
</dbReference>
<comment type="function">
    <text evidence="4">Initiates the rapid degradation of small, acid-soluble proteins during spore germination.</text>
</comment>
<keyword evidence="3 4" id="KW-0865">Zymogen</keyword>
<evidence type="ECO:0000313" key="6">
    <source>
        <dbReference type="Proteomes" id="UP000671913"/>
    </source>
</evidence>
<dbReference type="NCBIfam" id="TIGR01441">
    <property type="entry name" value="GPR"/>
    <property type="match status" value="1"/>
</dbReference>
<dbReference type="SUPFAM" id="SSF53163">
    <property type="entry name" value="HybD-like"/>
    <property type="match status" value="1"/>
</dbReference>
<dbReference type="Pfam" id="PF03418">
    <property type="entry name" value="Peptidase_A25"/>
    <property type="match status" value="1"/>
</dbReference>
<gene>
    <name evidence="4" type="primary">gpr</name>
    <name evidence="5" type="ORF">ACETAC_07605</name>
</gene>
<comment type="similarity">
    <text evidence="4">Belongs to the peptidase A25 family.</text>
</comment>
<feature type="chain" id="PRO_5041026577" description="Germination protease" evidence="4">
    <location>
        <begin position="8"/>
        <end position="324"/>
    </location>
</feature>